<dbReference type="AlphaFoldDB" id="A0A401XI18"/>
<sequence length="90" mass="10205">MGDIKIDTTGDLAYQNGDFSIETHQKQSALIVLYSMRGDFKNNIYIGADLIKLIATEDADKIFEIRKALKFDEINPSKIDIENNQINLIL</sequence>
<dbReference type="OrthoDB" id="799440at2"/>
<dbReference type="EMBL" id="BHZE01000001">
    <property type="protein sequence ID" value="GCD76651.1"/>
    <property type="molecule type" value="Genomic_DNA"/>
</dbReference>
<dbReference type="Proteomes" id="UP000286715">
    <property type="component" value="Unassembled WGS sequence"/>
</dbReference>
<reference evidence="1 2" key="1">
    <citation type="submission" date="2018-11" db="EMBL/GenBank/DDBJ databases">
        <title>Schleiferia aggregans sp. nov., a moderately thermophilic heterotrophic bacterium isolated from microbial mats at a terrestrial hot spring.</title>
        <authorList>
            <person name="Iino T."/>
            <person name="Ohkuma M."/>
            <person name="Haruta S."/>
        </authorList>
    </citation>
    <scope>NUCLEOTIDE SEQUENCE [LARGE SCALE GENOMIC DNA]</scope>
    <source>
        <strain evidence="1 2">LA</strain>
    </source>
</reference>
<keyword evidence="2" id="KW-1185">Reference proteome</keyword>
<dbReference type="RefSeq" id="WP_124396726.1">
    <property type="nucleotide sequence ID" value="NZ_BHZE01000001.1"/>
</dbReference>
<evidence type="ECO:0000313" key="2">
    <source>
        <dbReference type="Proteomes" id="UP000286715"/>
    </source>
</evidence>
<protein>
    <submittedName>
        <fullName evidence="1">Uncharacterized protein</fullName>
    </submittedName>
</protein>
<organism evidence="1 2">
    <name type="scientific">Thermaurantimonas aggregans</name>
    <dbReference type="NCBI Taxonomy" id="2173829"/>
    <lineage>
        <taxon>Bacteria</taxon>
        <taxon>Pseudomonadati</taxon>
        <taxon>Bacteroidota</taxon>
        <taxon>Flavobacteriia</taxon>
        <taxon>Flavobacteriales</taxon>
        <taxon>Schleiferiaceae</taxon>
        <taxon>Thermaurantimonas</taxon>
    </lineage>
</organism>
<accession>A0A401XI18</accession>
<gene>
    <name evidence="1" type="ORF">JCM31826_01330</name>
</gene>
<comment type="caution">
    <text evidence="1">The sequence shown here is derived from an EMBL/GenBank/DDBJ whole genome shotgun (WGS) entry which is preliminary data.</text>
</comment>
<proteinExistence type="predicted"/>
<evidence type="ECO:0000313" key="1">
    <source>
        <dbReference type="EMBL" id="GCD76651.1"/>
    </source>
</evidence>
<name>A0A401XI18_9FLAO</name>